<comment type="caution">
    <text evidence="2">The sequence shown here is derived from an EMBL/GenBank/DDBJ whole genome shotgun (WGS) entry which is preliminary data.</text>
</comment>
<dbReference type="EMBL" id="MU853231">
    <property type="protein sequence ID" value="KAK4122503.1"/>
    <property type="molecule type" value="Genomic_DNA"/>
</dbReference>
<dbReference type="RefSeq" id="XP_062646274.1">
    <property type="nucleotide sequence ID" value="XM_062787712.1"/>
</dbReference>
<reference evidence="2" key="1">
    <citation type="journal article" date="2023" name="Mol. Phylogenet. Evol.">
        <title>Genome-scale phylogeny and comparative genomics of the fungal order Sordariales.</title>
        <authorList>
            <person name="Hensen N."/>
            <person name="Bonometti L."/>
            <person name="Westerberg I."/>
            <person name="Brannstrom I.O."/>
            <person name="Guillou S."/>
            <person name="Cros-Aarteil S."/>
            <person name="Calhoun S."/>
            <person name="Haridas S."/>
            <person name="Kuo A."/>
            <person name="Mondo S."/>
            <person name="Pangilinan J."/>
            <person name="Riley R."/>
            <person name="LaButti K."/>
            <person name="Andreopoulos B."/>
            <person name="Lipzen A."/>
            <person name="Chen C."/>
            <person name="Yan M."/>
            <person name="Daum C."/>
            <person name="Ng V."/>
            <person name="Clum A."/>
            <person name="Steindorff A."/>
            <person name="Ohm R.A."/>
            <person name="Martin F."/>
            <person name="Silar P."/>
            <person name="Natvig D.O."/>
            <person name="Lalanne C."/>
            <person name="Gautier V."/>
            <person name="Ament-Velasquez S.L."/>
            <person name="Kruys A."/>
            <person name="Hutchinson M.I."/>
            <person name="Powell A.J."/>
            <person name="Barry K."/>
            <person name="Miller A.N."/>
            <person name="Grigoriev I.V."/>
            <person name="Debuchy R."/>
            <person name="Gladieux P."/>
            <person name="Hiltunen Thoren M."/>
            <person name="Johannesson H."/>
        </authorList>
    </citation>
    <scope>NUCLEOTIDE SEQUENCE</scope>
    <source>
        <strain evidence="2">CBS 731.68</strain>
    </source>
</reference>
<protein>
    <submittedName>
        <fullName evidence="2">Uncharacterized protein</fullName>
    </submittedName>
</protein>
<organism evidence="2 3">
    <name type="scientific">Parathielavia appendiculata</name>
    <dbReference type="NCBI Taxonomy" id="2587402"/>
    <lineage>
        <taxon>Eukaryota</taxon>
        <taxon>Fungi</taxon>
        <taxon>Dikarya</taxon>
        <taxon>Ascomycota</taxon>
        <taxon>Pezizomycotina</taxon>
        <taxon>Sordariomycetes</taxon>
        <taxon>Sordariomycetidae</taxon>
        <taxon>Sordariales</taxon>
        <taxon>Chaetomiaceae</taxon>
        <taxon>Parathielavia</taxon>
    </lineage>
</organism>
<accession>A0AAN6TXB3</accession>
<evidence type="ECO:0000313" key="3">
    <source>
        <dbReference type="Proteomes" id="UP001302602"/>
    </source>
</evidence>
<name>A0AAN6TXB3_9PEZI</name>
<sequence>MPGSSRFLQPSQYRHPRPRMRKVAGVTKDAQLRLIPDAPSTLLFSYLRREAATRLLGNLFSLRSLHLSVANHLTRLLQPQASSEVAIPDSRRQPFWVIHISSLSQLYDISSILEFVQDTRAFVLGTAHREARFQLSRTERKATIFEFAAALAVHPSFIFFRTLATEKGS</sequence>
<dbReference type="GeneID" id="87824482"/>
<dbReference type="AlphaFoldDB" id="A0AAN6TXB3"/>
<feature type="compositionally biased region" description="Polar residues" evidence="1">
    <location>
        <begin position="1"/>
        <end position="12"/>
    </location>
</feature>
<dbReference type="Proteomes" id="UP001302602">
    <property type="component" value="Unassembled WGS sequence"/>
</dbReference>
<reference evidence="2" key="2">
    <citation type="submission" date="2023-05" db="EMBL/GenBank/DDBJ databases">
        <authorList>
            <consortium name="Lawrence Berkeley National Laboratory"/>
            <person name="Steindorff A."/>
            <person name="Hensen N."/>
            <person name="Bonometti L."/>
            <person name="Westerberg I."/>
            <person name="Brannstrom I.O."/>
            <person name="Guillou S."/>
            <person name="Cros-Aarteil S."/>
            <person name="Calhoun S."/>
            <person name="Haridas S."/>
            <person name="Kuo A."/>
            <person name="Mondo S."/>
            <person name="Pangilinan J."/>
            <person name="Riley R."/>
            <person name="Labutti K."/>
            <person name="Andreopoulos B."/>
            <person name="Lipzen A."/>
            <person name="Chen C."/>
            <person name="Yanf M."/>
            <person name="Daum C."/>
            <person name="Ng V."/>
            <person name="Clum A."/>
            <person name="Ohm R."/>
            <person name="Martin F."/>
            <person name="Silar P."/>
            <person name="Natvig D."/>
            <person name="Lalanne C."/>
            <person name="Gautier V."/>
            <person name="Ament-Velasquez S.L."/>
            <person name="Kruys A."/>
            <person name="Hutchinson M.I."/>
            <person name="Powell A.J."/>
            <person name="Barry K."/>
            <person name="Miller A.N."/>
            <person name="Grigoriev I.V."/>
            <person name="Debuchy R."/>
            <person name="Gladieux P."/>
            <person name="Thoren M.H."/>
            <person name="Johannesson H."/>
        </authorList>
    </citation>
    <scope>NUCLEOTIDE SEQUENCE</scope>
    <source>
        <strain evidence="2">CBS 731.68</strain>
    </source>
</reference>
<gene>
    <name evidence="2" type="ORF">N657DRAFT_509389</name>
</gene>
<feature type="region of interest" description="Disordered" evidence="1">
    <location>
        <begin position="1"/>
        <end position="22"/>
    </location>
</feature>
<evidence type="ECO:0000313" key="2">
    <source>
        <dbReference type="EMBL" id="KAK4122503.1"/>
    </source>
</evidence>
<evidence type="ECO:0000256" key="1">
    <source>
        <dbReference type="SAM" id="MobiDB-lite"/>
    </source>
</evidence>
<proteinExistence type="predicted"/>
<keyword evidence="3" id="KW-1185">Reference proteome</keyword>